<dbReference type="NCBIfam" id="TIGR01072">
    <property type="entry name" value="murA"/>
    <property type="match status" value="1"/>
</dbReference>
<feature type="binding site" evidence="12">
    <location>
        <begin position="36"/>
        <end position="37"/>
    </location>
    <ligand>
        <name>phosphoenolpyruvate</name>
        <dbReference type="ChEBI" id="CHEBI:58702"/>
    </ligand>
</feature>
<dbReference type="EC" id="2.5.1.7" evidence="12"/>
<dbReference type="GO" id="GO:0005737">
    <property type="term" value="C:cytoplasm"/>
    <property type="evidence" value="ECO:0007669"/>
    <property type="project" value="UniProtKB-SubCell"/>
</dbReference>
<keyword evidence="6 12" id="KW-0133">Cell shape</keyword>
<evidence type="ECO:0000256" key="11">
    <source>
        <dbReference type="ARBA" id="ARBA00047527"/>
    </source>
</evidence>
<feature type="active site" description="Proton donor" evidence="12">
    <location>
        <position position="131"/>
    </location>
</feature>
<feature type="binding site" evidence="12">
    <location>
        <begin position="136"/>
        <end position="140"/>
    </location>
    <ligand>
        <name>UDP-N-acetyl-alpha-D-glucosamine</name>
        <dbReference type="ChEBI" id="CHEBI:57705"/>
    </ligand>
</feature>
<comment type="caution">
    <text evidence="14">The sequence shown here is derived from an EMBL/GenBank/DDBJ whole genome shotgun (WGS) entry which is preliminary data.</text>
</comment>
<reference evidence="14 15" key="1">
    <citation type="submission" date="2017-09" db="EMBL/GenBank/DDBJ databases">
        <title>Depth-based differentiation of microbial function through sediment-hosted aquifers and enrichment of novel symbionts in the deep terrestrial subsurface.</title>
        <authorList>
            <person name="Probst A.J."/>
            <person name="Ladd B."/>
            <person name="Jarett J.K."/>
            <person name="Geller-Mcgrath D.E."/>
            <person name="Sieber C.M."/>
            <person name="Emerson J.B."/>
            <person name="Anantharaman K."/>
            <person name="Thomas B.C."/>
            <person name="Malmstrom R."/>
            <person name="Stieglmeier M."/>
            <person name="Klingl A."/>
            <person name="Woyke T."/>
            <person name="Ryan C.M."/>
            <person name="Banfield J.F."/>
        </authorList>
    </citation>
    <scope>NUCLEOTIDE SEQUENCE [LARGE SCALE GENOMIC DNA]</scope>
    <source>
        <strain evidence="14">CG10_big_fil_rev_8_21_14_0_10_49_38</strain>
    </source>
</reference>
<evidence type="ECO:0000313" key="14">
    <source>
        <dbReference type="EMBL" id="PIR45978.1"/>
    </source>
</evidence>
<evidence type="ECO:0000256" key="10">
    <source>
        <dbReference type="ARBA" id="ARBA00038367"/>
    </source>
</evidence>
<comment type="similarity">
    <text evidence="10 12">Belongs to the EPSP synthase family. MurA subfamily.</text>
</comment>
<comment type="function">
    <text evidence="12">Cell wall formation. Adds enolpyruvyl to UDP-N-acetylglucosamine.</text>
</comment>
<dbReference type="GO" id="GO:0008360">
    <property type="term" value="P:regulation of cell shape"/>
    <property type="evidence" value="ECO:0007669"/>
    <property type="project" value="UniProtKB-KW"/>
</dbReference>
<feature type="modified residue" description="2-(S-cysteinyl)pyruvic acid O-phosphothioketal" evidence="12">
    <location>
        <position position="131"/>
    </location>
</feature>
<comment type="pathway">
    <text evidence="2 12">Cell wall biogenesis; peptidoglycan biosynthesis.</text>
</comment>
<proteinExistence type="inferred from homology"/>
<dbReference type="UniPathway" id="UPA00219"/>
<sequence length="445" mass="48348">MFMWNNGNVKENDKFIINGLAGQKILKGSIAVNGAKNEALKILASTILFRDGFELTNVPEIEDVNRSLELLDRLGIKTEWVSSGQYRLTVPQLTNFTLPGEIAKKLRASLVFAGPLLARLGRVVFPYPGGCLIGKRPIDLFLDGFVKMGARVEETNDTFELFSLTESGQPSKLRGAEIFFKNQSVTATETFILAGVLAEGRTILKNCALEPEVASLGEWLNQGGARISGLGTSTIVIEGGELLTGAGQSHRIMPDRIEAGSFILLGALAAAELMVTGCRPDHLEAFLALLAETGVAMEVGPDWIKVINRPGQTFTATDIKTHEYPGFPTDLQAPFAVFLTQAVGQSRLFETIFEGRLNYLEGLKFMGAKINILDVHRAIIDEPTPLSGREIESPDLRAGLAYVLAATVASGRSIVHNVKYIDRGYEDVSQRLASLGLDIKRVSVD</sequence>
<keyword evidence="5 12" id="KW-0808">Transferase</keyword>
<accession>A0A2H0RHK4</accession>
<evidence type="ECO:0000256" key="7">
    <source>
        <dbReference type="ARBA" id="ARBA00022984"/>
    </source>
</evidence>
<keyword evidence="7 12" id="KW-0573">Peptidoglycan synthesis</keyword>
<evidence type="ECO:0000256" key="8">
    <source>
        <dbReference type="ARBA" id="ARBA00023306"/>
    </source>
</evidence>
<feature type="binding site" evidence="12">
    <location>
        <position position="352"/>
    </location>
    <ligand>
        <name>UDP-N-acetyl-alpha-D-glucosamine</name>
        <dbReference type="ChEBI" id="CHEBI:57705"/>
    </ligand>
</feature>
<dbReference type="InterPro" id="IPR050068">
    <property type="entry name" value="MurA_subfamily"/>
</dbReference>
<evidence type="ECO:0000256" key="6">
    <source>
        <dbReference type="ARBA" id="ARBA00022960"/>
    </source>
</evidence>
<feature type="binding site" evidence="12">
    <location>
        <position position="330"/>
    </location>
    <ligand>
        <name>UDP-N-acetyl-alpha-D-glucosamine</name>
        <dbReference type="ChEBI" id="CHEBI:57705"/>
    </ligand>
</feature>
<dbReference type="CDD" id="cd01555">
    <property type="entry name" value="UdpNAET"/>
    <property type="match status" value="1"/>
</dbReference>
<dbReference type="GO" id="GO:0009252">
    <property type="term" value="P:peptidoglycan biosynthetic process"/>
    <property type="evidence" value="ECO:0007669"/>
    <property type="project" value="UniProtKB-UniRule"/>
</dbReference>
<dbReference type="PANTHER" id="PTHR43783">
    <property type="entry name" value="UDP-N-ACETYLGLUCOSAMINE 1-CARBOXYVINYLTRANSFERASE"/>
    <property type="match status" value="1"/>
</dbReference>
<keyword evidence="12" id="KW-0670">Pyruvate</keyword>
<evidence type="ECO:0000256" key="12">
    <source>
        <dbReference type="HAMAP-Rule" id="MF_00111"/>
    </source>
</evidence>
<comment type="caution">
    <text evidence="12">Lacks conserved residue(s) required for the propagation of feature annotation.</text>
</comment>
<dbReference type="GO" id="GO:0071555">
    <property type="term" value="P:cell wall organization"/>
    <property type="evidence" value="ECO:0007669"/>
    <property type="project" value="UniProtKB-KW"/>
</dbReference>
<dbReference type="GO" id="GO:0051301">
    <property type="term" value="P:cell division"/>
    <property type="evidence" value="ECO:0007669"/>
    <property type="project" value="UniProtKB-KW"/>
</dbReference>
<dbReference type="InterPro" id="IPR005750">
    <property type="entry name" value="UDP_GlcNAc_COvinyl_MurA"/>
</dbReference>
<comment type="catalytic activity">
    <reaction evidence="11 12">
        <text>phosphoenolpyruvate + UDP-N-acetyl-alpha-D-glucosamine = UDP-N-acetyl-3-O-(1-carboxyvinyl)-alpha-D-glucosamine + phosphate</text>
        <dbReference type="Rhea" id="RHEA:18681"/>
        <dbReference type="ChEBI" id="CHEBI:43474"/>
        <dbReference type="ChEBI" id="CHEBI:57705"/>
        <dbReference type="ChEBI" id="CHEBI:58702"/>
        <dbReference type="ChEBI" id="CHEBI:68483"/>
        <dbReference type="EC" id="2.5.1.7"/>
    </reaction>
</comment>
<evidence type="ECO:0000256" key="2">
    <source>
        <dbReference type="ARBA" id="ARBA00004752"/>
    </source>
</evidence>
<dbReference type="AlphaFoldDB" id="A0A2H0RHK4"/>
<dbReference type="NCBIfam" id="NF006873">
    <property type="entry name" value="PRK09369.1"/>
    <property type="match status" value="1"/>
</dbReference>
<dbReference type="SUPFAM" id="SSF55205">
    <property type="entry name" value="EPT/RTPC-like"/>
    <property type="match status" value="1"/>
</dbReference>
<dbReference type="EMBL" id="PCYK01000015">
    <property type="protein sequence ID" value="PIR45978.1"/>
    <property type="molecule type" value="Genomic_DNA"/>
</dbReference>
<evidence type="ECO:0000259" key="13">
    <source>
        <dbReference type="Pfam" id="PF00275"/>
    </source>
</evidence>
<dbReference type="GO" id="GO:0019277">
    <property type="term" value="P:UDP-N-acetylgalactosamine biosynthetic process"/>
    <property type="evidence" value="ECO:0007669"/>
    <property type="project" value="InterPro"/>
</dbReference>
<protein>
    <recommendedName>
        <fullName evidence="12">UDP-N-acetylglucosamine 1-carboxyvinyltransferase</fullName>
        <ecNumber evidence="12">2.5.1.7</ecNumber>
    </recommendedName>
    <alternativeName>
        <fullName evidence="12">Enoylpyruvate transferase</fullName>
    </alternativeName>
    <alternativeName>
        <fullName evidence="12">UDP-N-acetylglucosamine enolpyruvyl transferase</fullName>
        <shortName evidence="12">EPT</shortName>
    </alternativeName>
</protein>
<dbReference type="InterPro" id="IPR013792">
    <property type="entry name" value="RNA3'P_cycl/enolpyr_Trfase_a/b"/>
</dbReference>
<gene>
    <name evidence="12 14" type="primary">murA</name>
    <name evidence="14" type="ORF">COV08_02075</name>
</gene>
<dbReference type="Gene3D" id="3.65.10.10">
    <property type="entry name" value="Enolpyruvate transferase domain"/>
    <property type="match status" value="2"/>
</dbReference>
<dbReference type="InterPro" id="IPR001986">
    <property type="entry name" value="Enolpyruvate_Tfrase_dom"/>
</dbReference>
<dbReference type="InterPro" id="IPR036968">
    <property type="entry name" value="Enolpyruvate_Tfrase_sf"/>
</dbReference>
<dbReference type="GO" id="GO:0008760">
    <property type="term" value="F:UDP-N-acetylglucosamine 1-carboxyvinyltransferase activity"/>
    <property type="evidence" value="ECO:0007669"/>
    <property type="project" value="UniProtKB-UniRule"/>
</dbReference>
<keyword evidence="4 12" id="KW-0132">Cell division</keyword>
<dbReference type="HAMAP" id="MF_00111">
    <property type="entry name" value="MurA"/>
    <property type="match status" value="1"/>
</dbReference>
<dbReference type="Pfam" id="PF00275">
    <property type="entry name" value="EPSP_synthase"/>
    <property type="match status" value="1"/>
</dbReference>
<dbReference type="Proteomes" id="UP000230431">
    <property type="component" value="Unassembled WGS sequence"/>
</dbReference>
<evidence type="ECO:0000256" key="3">
    <source>
        <dbReference type="ARBA" id="ARBA00022490"/>
    </source>
</evidence>
<keyword evidence="9 12" id="KW-0961">Cell wall biogenesis/degradation</keyword>
<evidence type="ECO:0000256" key="5">
    <source>
        <dbReference type="ARBA" id="ARBA00022679"/>
    </source>
</evidence>
<comment type="subcellular location">
    <subcellularLocation>
        <location evidence="1 12">Cytoplasm</location>
    </subcellularLocation>
</comment>
<keyword evidence="8 12" id="KW-0131">Cell cycle</keyword>
<evidence type="ECO:0000256" key="9">
    <source>
        <dbReference type="ARBA" id="ARBA00023316"/>
    </source>
</evidence>
<feature type="binding site" evidence="12">
    <location>
        <position position="107"/>
    </location>
    <ligand>
        <name>UDP-N-acetyl-alpha-D-glucosamine</name>
        <dbReference type="ChEBI" id="CHEBI:57705"/>
    </ligand>
</feature>
<evidence type="ECO:0000313" key="15">
    <source>
        <dbReference type="Proteomes" id="UP000230431"/>
    </source>
</evidence>
<evidence type="ECO:0000256" key="4">
    <source>
        <dbReference type="ARBA" id="ARBA00022618"/>
    </source>
</evidence>
<name>A0A2H0RHK4_9BACT</name>
<feature type="domain" description="Enolpyruvate transferase" evidence="13">
    <location>
        <begin position="22"/>
        <end position="431"/>
    </location>
</feature>
<keyword evidence="3 12" id="KW-0963">Cytoplasm</keyword>
<evidence type="ECO:0000256" key="1">
    <source>
        <dbReference type="ARBA" id="ARBA00004496"/>
    </source>
</evidence>
<dbReference type="PANTHER" id="PTHR43783:SF1">
    <property type="entry name" value="UDP-N-ACETYLGLUCOSAMINE 1-CARBOXYVINYLTRANSFERASE"/>
    <property type="match status" value="1"/>
</dbReference>
<organism evidence="14 15">
    <name type="scientific">Candidatus Vogelbacteria bacterium CG10_big_fil_rev_8_21_14_0_10_49_38</name>
    <dbReference type="NCBI Taxonomy" id="1975043"/>
    <lineage>
        <taxon>Bacteria</taxon>
        <taxon>Candidatus Vogeliibacteriota</taxon>
    </lineage>
</organism>